<evidence type="ECO:0000313" key="2">
    <source>
        <dbReference type="Proteomes" id="UP000242715"/>
    </source>
</evidence>
<protein>
    <submittedName>
        <fullName evidence="1">Uncharacterized protein</fullName>
    </submittedName>
</protein>
<dbReference type="Proteomes" id="UP000242715">
    <property type="component" value="Unassembled WGS sequence"/>
</dbReference>
<organism evidence="1 2">
    <name type="scientific">Trifolium subterraneum</name>
    <name type="common">Subterranean clover</name>
    <dbReference type="NCBI Taxonomy" id="3900"/>
    <lineage>
        <taxon>Eukaryota</taxon>
        <taxon>Viridiplantae</taxon>
        <taxon>Streptophyta</taxon>
        <taxon>Embryophyta</taxon>
        <taxon>Tracheophyta</taxon>
        <taxon>Spermatophyta</taxon>
        <taxon>Magnoliopsida</taxon>
        <taxon>eudicotyledons</taxon>
        <taxon>Gunneridae</taxon>
        <taxon>Pentapetalae</taxon>
        <taxon>rosids</taxon>
        <taxon>fabids</taxon>
        <taxon>Fabales</taxon>
        <taxon>Fabaceae</taxon>
        <taxon>Papilionoideae</taxon>
        <taxon>50 kb inversion clade</taxon>
        <taxon>NPAAA clade</taxon>
        <taxon>Hologalegina</taxon>
        <taxon>IRL clade</taxon>
        <taxon>Trifolieae</taxon>
        <taxon>Trifolium</taxon>
    </lineage>
</organism>
<accession>A0A2Z6MH35</accession>
<gene>
    <name evidence="1" type="ORF">TSUD_232840</name>
</gene>
<dbReference type="EMBL" id="DF973170">
    <property type="protein sequence ID" value="GAU17408.1"/>
    <property type="molecule type" value="Genomic_DNA"/>
</dbReference>
<dbReference type="AlphaFoldDB" id="A0A2Z6MH35"/>
<sequence>MKALRLPLIGVMSYELIYTKKGDEWKALMNELAKKCGLSPMEDEELRFVELPMDPLKKGIFKLNYDELQQAMMNSRKGSLNIRMKGLRLQLIGILR</sequence>
<evidence type="ECO:0000313" key="1">
    <source>
        <dbReference type="EMBL" id="GAU17408.1"/>
    </source>
</evidence>
<keyword evidence="2" id="KW-1185">Reference proteome</keyword>
<proteinExistence type="predicted"/>
<name>A0A2Z6MH35_TRISU</name>
<reference evidence="2" key="1">
    <citation type="journal article" date="2017" name="Front. Plant Sci.">
        <title>Climate Clever Clovers: New Paradigm to Reduce the Environmental Footprint of Ruminants by Breeding Low Methanogenic Forages Utilizing Haplotype Variation.</title>
        <authorList>
            <person name="Kaur P."/>
            <person name="Appels R."/>
            <person name="Bayer P.E."/>
            <person name="Keeble-Gagnere G."/>
            <person name="Wang J."/>
            <person name="Hirakawa H."/>
            <person name="Shirasawa K."/>
            <person name="Vercoe P."/>
            <person name="Stefanova K."/>
            <person name="Durmic Z."/>
            <person name="Nichols P."/>
            <person name="Revell C."/>
            <person name="Isobe S.N."/>
            <person name="Edwards D."/>
            <person name="Erskine W."/>
        </authorList>
    </citation>
    <scope>NUCLEOTIDE SEQUENCE [LARGE SCALE GENOMIC DNA]</scope>
    <source>
        <strain evidence="2">cv. Daliak</strain>
    </source>
</reference>